<feature type="transmembrane region" description="Helical" evidence="1">
    <location>
        <begin position="384"/>
        <end position="402"/>
    </location>
</feature>
<sequence>MTDLTEATSAKGRGARVRPWTRLSWAALGYSLAVVAFLSGKMMRAADYVGRDNDDVMRLVQVRDLLAGQSWFDLTQVRLGPGGGTLMHWSRLVDLPIAALITLFKPFVGAEGAETIALAVWPMALVLPLMAAMGLAGRRIGGPQCMHFCLFFTAIFIVTSNRFQAGSIDHHNVQVVLVAVMVGMVVDQHYRAMSFALAGVAAALAIAIGAETTPFVAVICLLVAALWAWEGRSFAGAAAAFGAALATTVSAAFFLTVPPHLYGAVTCDSLSLAFFSLSALGGGLLAVSALAASRLGRAGRLLVLGLSGGVIAGFAFVMAPQCLKNPLADLDPLLWELWLDNVTEAQSFFALAKQGSGGLGAFYFSGFFALAICGWRIQRRDRIALHLILGSLVLATWCIALVQVRGAVFANLIAILPASLLLVDLRENSIREPRRVLASLFYAVAVLISVPAVWALAGEVATNGTADLAGNSDRRGASARCTSAEAMADLRQFPATLVVAPSNMGASILRFTDHRVLSAPYHRNPEGMLAELRIGLAAPEEAAALLGRFGYPVIVFCARDPQTRLVIKKAPDGVYGQLNAGKVPDFLDIVPVTASTGLKLFRFAPESRGASPENP</sequence>
<dbReference type="EMBL" id="LYBW01000060">
    <property type="protein sequence ID" value="ODR90019.1"/>
    <property type="molecule type" value="Genomic_DNA"/>
</dbReference>
<gene>
    <name evidence="2" type="ORF">A8M32_17790</name>
</gene>
<keyword evidence="1" id="KW-0812">Transmembrane</keyword>
<feature type="transmembrane region" description="Helical" evidence="1">
    <location>
        <begin position="141"/>
        <end position="159"/>
    </location>
</feature>
<dbReference type="AlphaFoldDB" id="A0A1E3V907"/>
<feature type="transmembrane region" description="Helical" evidence="1">
    <location>
        <begin position="234"/>
        <end position="257"/>
    </location>
</feature>
<accession>A0A1E3V907</accession>
<proteinExistence type="predicted"/>
<reference evidence="3" key="1">
    <citation type="submission" date="2016-05" db="EMBL/GenBank/DDBJ databases">
        <authorList>
            <person name="Li Y."/>
        </authorList>
    </citation>
    <scope>NUCLEOTIDE SEQUENCE [LARGE SCALE GENOMIC DNA]</scope>
    <source>
        <strain evidence="3">YIC4027</strain>
    </source>
</reference>
<feature type="transmembrane region" description="Helical" evidence="1">
    <location>
        <begin position="437"/>
        <end position="457"/>
    </location>
</feature>
<feature type="transmembrane region" description="Helical" evidence="1">
    <location>
        <begin position="116"/>
        <end position="135"/>
    </location>
</feature>
<keyword evidence="1" id="KW-0472">Membrane</keyword>
<feature type="transmembrane region" description="Helical" evidence="1">
    <location>
        <begin position="408"/>
        <end position="425"/>
    </location>
</feature>
<dbReference type="OrthoDB" id="1082056at2"/>
<feature type="transmembrane region" description="Helical" evidence="1">
    <location>
        <begin position="357"/>
        <end position="377"/>
    </location>
</feature>
<keyword evidence="3" id="KW-1185">Reference proteome</keyword>
<dbReference type="RefSeq" id="WP_069459719.1">
    <property type="nucleotide sequence ID" value="NZ_LYBW01000060.1"/>
</dbReference>
<feature type="transmembrane region" description="Helical" evidence="1">
    <location>
        <begin position="301"/>
        <end position="319"/>
    </location>
</feature>
<name>A0A1E3V907_9HYPH</name>
<dbReference type="STRING" id="1752398.A8M32_17790"/>
<protein>
    <submittedName>
        <fullName evidence="2">Uncharacterized protein</fullName>
    </submittedName>
</protein>
<feature type="transmembrane region" description="Helical" evidence="1">
    <location>
        <begin position="20"/>
        <end position="39"/>
    </location>
</feature>
<evidence type="ECO:0000256" key="1">
    <source>
        <dbReference type="SAM" id="Phobius"/>
    </source>
</evidence>
<comment type="caution">
    <text evidence="2">The sequence shown here is derived from an EMBL/GenBank/DDBJ whole genome shotgun (WGS) entry which is preliminary data.</text>
</comment>
<dbReference type="Proteomes" id="UP000094342">
    <property type="component" value="Unassembled WGS sequence"/>
</dbReference>
<organism evidence="2 3">
    <name type="scientific">Sinorhizobium alkalisoli</name>
    <dbReference type="NCBI Taxonomy" id="1752398"/>
    <lineage>
        <taxon>Bacteria</taxon>
        <taxon>Pseudomonadati</taxon>
        <taxon>Pseudomonadota</taxon>
        <taxon>Alphaproteobacteria</taxon>
        <taxon>Hyphomicrobiales</taxon>
        <taxon>Rhizobiaceae</taxon>
        <taxon>Sinorhizobium/Ensifer group</taxon>
        <taxon>Sinorhizobium</taxon>
    </lineage>
</organism>
<keyword evidence="1" id="KW-1133">Transmembrane helix</keyword>
<feature type="transmembrane region" description="Helical" evidence="1">
    <location>
        <begin position="196"/>
        <end position="227"/>
    </location>
</feature>
<feature type="transmembrane region" description="Helical" evidence="1">
    <location>
        <begin position="269"/>
        <end position="292"/>
    </location>
</feature>
<evidence type="ECO:0000313" key="2">
    <source>
        <dbReference type="EMBL" id="ODR90019.1"/>
    </source>
</evidence>
<evidence type="ECO:0000313" key="3">
    <source>
        <dbReference type="Proteomes" id="UP000094342"/>
    </source>
</evidence>